<dbReference type="Proteomes" id="UP001164020">
    <property type="component" value="Chromosome"/>
</dbReference>
<accession>A0ABY7C419</accession>
<evidence type="ECO:0000259" key="1">
    <source>
        <dbReference type="Pfam" id="PF00534"/>
    </source>
</evidence>
<dbReference type="EMBL" id="CP114029">
    <property type="protein sequence ID" value="WAP70822.1"/>
    <property type="molecule type" value="Genomic_DNA"/>
</dbReference>
<dbReference type="Gene3D" id="3.40.50.2000">
    <property type="entry name" value="Glycogen Phosphorylase B"/>
    <property type="match status" value="2"/>
</dbReference>
<sequence length="408" mass="45110">MQKRVAILVKGYPRLSETFIAQEIAGLQDRGLGQLIVSLRQPGETKVHPVHRKITAPVLYLPEYLKDDPARVKRGREFAERQPGFAEAEKLFQADLARDHTANRYRRFGQACVLAAELPKDVTWLHTHYLHTPASVARYAAAILGLGWSFSAHAKDIWTSEAWELAEKLESSAFGVTCTATNLDYLRSLAKQPKKVELVYHGLDLSGIAPPKRETRDPSRPFRIVSVGRAVEKKGYADLVRALARLKDRNWHFDHVGGGTLAKKLKDQADKAGIGGRTTWHGSRERGEVFDLLANADLFVLPSRIAKSGDRDGLPNVLMEAQAHRLPVVSTRVSAIPELVTDGETGLLVEERDPKALAEAIARLMDDPALALRLAEAGERRVREKFSPEPGLDRVATLLGDAVRAEAA</sequence>
<reference evidence="2" key="1">
    <citation type="submission" date="2022-12" db="EMBL/GenBank/DDBJ databases">
        <title>Jiella pelagia sp. nov., isolated from phosphonate enriched culture of Northwest Pacific surface seawater.</title>
        <authorList>
            <person name="Shin D.Y."/>
            <person name="Hwang C.Y."/>
        </authorList>
    </citation>
    <scope>NUCLEOTIDE SEQUENCE</scope>
    <source>
        <strain evidence="2">HL-NP1</strain>
    </source>
</reference>
<dbReference type="SUPFAM" id="SSF53756">
    <property type="entry name" value="UDP-Glycosyltransferase/glycogen phosphorylase"/>
    <property type="match status" value="1"/>
</dbReference>
<dbReference type="EC" id="2.4.-.-" evidence="2"/>
<dbReference type="PANTHER" id="PTHR12526">
    <property type="entry name" value="GLYCOSYLTRANSFERASE"/>
    <property type="match status" value="1"/>
</dbReference>
<keyword evidence="2" id="KW-0808">Transferase</keyword>
<evidence type="ECO:0000313" key="3">
    <source>
        <dbReference type="Proteomes" id="UP001164020"/>
    </source>
</evidence>
<gene>
    <name evidence="2" type="ORF">OH818_12960</name>
</gene>
<dbReference type="RefSeq" id="WP_268883355.1">
    <property type="nucleotide sequence ID" value="NZ_CP114029.1"/>
</dbReference>
<organism evidence="2 3">
    <name type="scientific">Jiella pelagia</name>
    <dbReference type="NCBI Taxonomy" id="2986949"/>
    <lineage>
        <taxon>Bacteria</taxon>
        <taxon>Pseudomonadati</taxon>
        <taxon>Pseudomonadota</taxon>
        <taxon>Alphaproteobacteria</taxon>
        <taxon>Hyphomicrobiales</taxon>
        <taxon>Aurantimonadaceae</taxon>
        <taxon>Jiella</taxon>
    </lineage>
</organism>
<dbReference type="PANTHER" id="PTHR12526:SF630">
    <property type="entry name" value="GLYCOSYLTRANSFERASE"/>
    <property type="match status" value="1"/>
</dbReference>
<protein>
    <submittedName>
        <fullName evidence="2">Glycosyltransferase</fullName>
        <ecNumber evidence="2">2.4.-.-</ecNumber>
    </submittedName>
</protein>
<keyword evidence="3" id="KW-1185">Reference proteome</keyword>
<feature type="domain" description="Glycosyl transferase family 1" evidence="1">
    <location>
        <begin position="215"/>
        <end position="380"/>
    </location>
</feature>
<keyword evidence="2" id="KW-0328">Glycosyltransferase</keyword>
<name>A0ABY7C419_9HYPH</name>
<proteinExistence type="predicted"/>
<dbReference type="InterPro" id="IPR001296">
    <property type="entry name" value="Glyco_trans_1"/>
</dbReference>
<dbReference type="GO" id="GO:0016757">
    <property type="term" value="F:glycosyltransferase activity"/>
    <property type="evidence" value="ECO:0007669"/>
    <property type="project" value="UniProtKB-KW"/>
</dbReference>
<dbReference type="Pfam" id="PF00534">
    <property type="entry name" value="Glycos_transf_1"/>
    <property type="match status" value="1"/>
</dbReference>
<evidence type="ECO:0000313" key="2">
    <source>
        <dbReference type="EMBL" id="WAP70822.1"/>
    </source>
</evidence>